<sequence length="241" mass="27549">MKLCGKMRNKLPFVLPCGDDSHLSRDSLSPFLSDGSSLGTMHLSNDNLAHMNEIYKKEIPQVQSLWTIYQMEKEVARKKGNLKKFPKFTNWRPEGSQAISDVHLSILEGLQPTAVVYYQFLLDDKQHSRSYLYISTQHPHKRPTIVFYSPPSSSEASSCSASRSLRFGVVDQIYQHTFSQKSFMWAAVSFYRKAEFIPSCGLWCSEDSIGQTVPVLLSHLSHPLTTAVDENLKIWFLDVYY</sequence>
<name>A0ABN8QQD2_9CNID</name>
<dbReference type="Proteomes" id="UP001159427">
    <property type="component" value="Unassembled WGS sequence"/>
</dbReference>
<evidence type="ECO:0000313" key="1">
    <source>
        <dbReference type="EMBL" id="CAH3168792.1"/>
    </source>
</evidence>
<dbReference type="EMBL" id="CALNXI010001431">
    <property type="protein sequence ID" value="CAH3168792.1"/>
    <property type="molecule type" value="Genomic_DNA"/>
</dbReference>
<gene>
    <name evidence="1" type="ORF">PEVE_00006638</name>
</gene>
<protein>
    <submittedName>
        <fullName evidence="1">Uncharacterized protein</fullName>
    </submittedName>
</protein>
<evidence type="ECO:0000313" key="2">
    <source>
        <dbReference type="Proteomes" id="UP001159427"/>
    </source>
</evidence>
<accession>A0ABN8QQD2</accession>
<keyword evidence="2" id="KW-1185">Reference proteome</keyword>
<proteinExistence type="predicted"/>
<reference evidence="1 2" key="1">
    <citation type="submission" date="2022-05" db="EMBL/GenBank/DDBJ databases">
        <authorList>
            <consortium name="Genoscope - CEA"/>
            <person name="William W."/>
        </authorList>
    </citation>
    <scope>NUCLEOTIDE SEQUENCE [LARGE SCALE GENOMIC DNA]</scope>
</reference>
<organism evidence="1 2">
    <name type="scientific">Porites evermanni</name>
    <dbReference type="NCBI Taxonomy" id="104178"/>
    <lineage>
        <taxon>Eukaryota</taxon>
        <taxon>Metazoa</taxon>
        <taxon>Cnidaria</taxon>
        <taxon>Anthozoa</taxon>
        <taxon>Hexacorallia</taxon>
        <taxon>Scleractinia</taxon>
        <taxon>Fungiina</taxon>
        <taxon>Poritidae</taxon>
        <taxon>Porites</taxon>
    </lineage>
</organism>
<comment type="caution">
    <text evidence="1">The sequence shown here is derived from an EMBL/GenBank/DDBJ whole genome shotgun (WGS) entry which is preliminary data.</text>
</comment>